<dbReference type="RefSeq" id="YP_010652213.1">
    <property type="nucleotide sequence ID" value="NC_070785.1"/>
</dbReference>
<dbReference type="KEGG" id="vg:77927996"/>
<evidence type="ECO:0000313" key="2">
    <source>
        <dbReference type="EMBL" id="QIN94122.1"/>
    </source>
</evidence>
<dbReference type="EMBL" id="MT024865">
    <property type="protein sequence ID" value="QIN94122.1"/>
    <property type="molecule type" value="Genomic_DNA"/>
</dbReference>
<feature type="transmembrane region" description="Helical" evidence="1">
    <location>
        <begin position="36"/>
        <end position="59"/>
    </location>
</feature>
<keyword evidence="3" id="KW-1185">Reference proteome</keyword>
<proteinExistence type="predicted"/>
<keyword evidence="1" id="KW-0812">Transmembrane</keyword>
<evidence type="ECO:0000256" key="1">
    <source>
        <dbReference type="SAM" id="Phobius"/>
    </source>
</evidence>
<dbReference type="Proteomes" id="UP000501266">
    <property type="component" value="Segment"/>
</dbReference>
<evidence type="ECO:0000313" key="3">
    <source>
        <dbReference type="Proteomes" id="UP000501266"/>
    </source>
</evidence>
<accession>A0A6G8R1Q1</accession>
<protein>
    <submittedName>
        <fullName evidence="2">Uncharacterized protein</fullName>
    </submittedName>
</protein>
<keyword evidence="1" id="KW-0472">Membrane</keyword>
<reference evidence="2 3" key="1">
    <citation type="submission" date="2020-02" db="EMBL/GenBank/DDBJ databases">
        <authorList>
            <person name="Bullock J.N."/>
            <person name="Barnes M.L."/>
            <person name="Kankolongo K.M."/>
            <person name="Dejene B.A."/>
            <person name="Lindsay P.E."/>
            <person name="Bhuiyan S."/>
            <person name="Nayek S."/>
            <person name="Hughes L.E."/>
            <person name="Garlena R.A."/>
            <person name="Russell D.A."/>
            <person name="Pope W.H."/>
            <person name="Jacobs-Sera D."/>
            <person name="Hatfull G.F."/>
        </authorList>
    </citation>
    <scope>NUCLEOTIDE SEQUENCE [LARGE SCALE GENOMIC DNA]</scope>
</reference>
<organism evidence="2 3">
    <name type="scientific">Streptomyces phage Wakanda</name>
    <dbReference type="NCBI Taxonomy" id="2713267"/>
    <lineage>
        <taxon>Viruses</taxon>
        <taxon>Duplodnaviria</taxon>
        <taxon>Heunggongvirae</taxon>
        <taxon>Uroviricota</taxon>
        <taxon>Caudoviricetes</taxon>
        <taxon>Stanwilliamsviridae</taxon>
        <taxon>Loccivirinae</taxon>
        <taxon>Wakandavirus</taxon>
        <taxon>Wakandavirus wakanda</taxon>
    </lineage>
</organism>
<name>A0A6G8R1Q1_9CAUD</name>
<dbReference type="GeneID" id="77927996"/>
<keyword evidence="1" id="KW-1133">Transmembrane helix</keyword>
<sequence>MLELLFWAWAIVAILAFVWSGPWVITGVADGNVEPVGLLIWPVGCALVPFLIVFGFLLLGWEKITGKKE</sequence>
<gene>
    <name evidence="2" type="primary">160</name>
    <name evidence="2" type="ORF">SEA_WAKANDA_160</name>
</gene>